<gene>
    <name evidence="2" type="ORF">TAE01_37870</name>
</gene>
<reference evidence="2 3" key="1">
    <citation type="submission" date="2019-07" db="EMBL/GenBank/DDBJ databases">
        <title>Whole genome shotgun sequence of Terrabacter aerolatus NBRC 106305.</title>
        <authorList>
            <person name="Hosoyama A."/>
            <person name="Uohara A."/>
            <person name="Ohji S."/>
            <person name="Ichikawa N."/>
        </authorList>
    </citation>
    <scope>NUCLEOTIDE SEQUENCE [LARGE SCALE GENOMIC DNA]</scope>
    <source>
        <strain evidence="2 3">NBRC 106305</strain>
    </source>
</reference>
<dbReference type="InterPro" id="IPR052892">
    <property type="entry name" value="NA-targeting_endonuclease"/>
</dbReference>
<dbReference type="Proteomes" id="UP000321534">
    <property type="component" value="Unassembled WGS sequence"/>
</dbReference>
<evidence type="ECO:0000259" key="1">
    <source>
        <dbReference type="SMART" id="SM00507"/>
    </source>
</evidence>
<keyword evidence="2" id="KW-0378">Hydrolase</keyword>
<dbReference type="AlphaFoldDB" id="A0A512D6H0"/>
<keyword evidence="2" id="KW-0540">Nuclease</keyword>
<keyword evidence="2" id="KW-0255">Endonuclease</keyword>
<comment type="caution">
    <text evidence="2">The sequence shown here is derived from an EMBL/GenBank/DDBJ whole genome shotgun (WGS) entry which is preliminary data.</text>
</comment>
<dbReference type="EMBL" id="BJYX01000032">
    <property type="protein sequence ID" value="GEO31977.1"/>
    <property type="molecule type" value="Genomic_DNA"/>
</dbReference>
<dbReference type="InterPro" id="IPR029471">
    <property type="entry name" value="HNH_5"/>
</dbReference>
<dbReference type="PANTHER" id="PTHR33877:SF2">
    <property type="entry name" value="OS07G0170200 PROTEIN"/>
    <property type="match status" value="1"/>
</dbReference>
<dbReference type="OrthoDB" id="9802901at2"/>
<evidence type="ECO:0000313" key="2">
    <source>
        <dbReference type="EMBL" id="GEO31977.1"/>
    </source>
</evidence>
<dbReference type="CDD" id="cd00085">
    <property type="entry name" value="HNHc"/>
    <property type="match status" value="1"/>
</dbReference>
<protein>
    <submittedName>
        <fullName evidence="2">HNH endonuclease</fullName>
    </submittedName>
</protein>
<dbReference type="PANTHER" id="PTHR33877">
    <property type="entry name" value="SLL1193 PROTEIN"/>
    <property type="match status" value="1"/>
</dbReference>
<dbReference type="RefSeq" id="WP_147068350.1">
    <property type="nucleotide sequence ID" value="NZ_BAAARO010000040.1"/>
</dbReference>
<name>A0A512D6H0_9MICO</name>
<evidence type="ECO:0000313" key="3">
    <source>
        <dbReference type="Proteomes" id="UP000321534"/>
    </source>
</evidence>
<dbReference type="InterPro" id="IPR003615">
    <property type="entry name" value="HNH_nuc"/>
</dbReference>
<proteinExistence type="predicted"/>
<dbReference type="GO" id="GO:0004519">
    <property type="term" value="F:endonuclease activity"/>
    <property type="evidence" value="ECO:0007669"/>
    <property type="project" value="UniProtKB-KW"/>
</dbReference>
<dbReference type="SMART" id="SM00507">
    <property type="entry name" value="HNHc"/>
    <property type="match status" value="1"/>
</dbReference>
<dbReference type="Pfam" id="PF14279">
    <property type="entry name" value="HNH_5"/>
    <property type="match status" value="1"/>
</dbReference>
<keyword evidence="3" id="KW-1185">Reference proteome</keyword>
<dbReference type="Gene3D" id="1.10.30.50">
    <property type="match status" value="1"/>
</dbReference>
<feature type="domain" description="HNH nuclease" evidence="1">
    <location>
        <begin position="70"/>
        <end position="120"/>
    </location>
</feature>
<organism evidence="2 3">
    <name type="scientific">Terrabacter aerolatus</name>
    <dbReference type="NCBI Taxonomy" id="422442"/>
    <lineage>
        <taxon>Bacteria</taxon>
        <taxon>Bacillati</taxon>
        <taxon>Actinomycetota</taxon>
        <taxon>Actinomycetes</taxon>
        <taxon>Micrococcales</taxon>
        <taxon>Intrasporangiaceae</taxon>
        <taxon>Terrabacter</taxon>
    </lineage>
</organism>
<accession>A0A512D6H0</accession>
<sequence>MTQVEVWNADETLLHRVSVRHAVQMIWRGVATPVEVHATERIGPYRVPVVVRLVRYVEQKWLYSRTRATYSREGVLLRDRHRCAYCGRFTATTMDHVLPRSRGGATAWANAVAACEPCNLRKGDRTPDEARMPLRWEPYVPTRVQLHFARTTSPHVTHLTDSGKEPAR</sequence>